<dbReference type="EMBL" id="OW240921">
    <property type="protein sequence ID" value="CAH2320354.1"/>
    <property type="molecule type" value="Genomic_DNA"/>
</dbReference>
<feature type="region of interest" description="Disordered" evidence="4">
    <location>
        <begin position="132"/>
        <end position="152"/>
    </location>
</feature>
<evidence type="ECO:0000313" key="5">
    <source>
        <dbReference type="EMBL" id="CAH2320354.1"/>
    </source>
</evidence>
<evidence type="ECO:0000256" key="1">
    <source>
        <dbReference type="ARBA" id="ARBA00006788"/>
    </source>
</evidence>
<dbReference type="GO" id="GO:0030424">
    <property type="term" value="C:axon"/>
    <property type="evidence" value="ECO:0007669"/>
    <property type="project" value="TreeGrafter"/>
</dbReference>
<feature type="compositionally biased region" description="Acidic residues" evidence="4">
    <location>
        <begin position="179"/>
        <end position="191"/>
    </location>
</feature>
<keyword evidence="3" id="KW-0175">Coiled coil</keyword>
<keyword evidence="2" id="KW-0597">Phosphoprotein</keyword>
<reference evidence="5" key="1">
    <citation type="submission" date="2022-03" db="EMBL/GenBank/DDBJ databases">
        <authorList>
            <person name="Alioto T."/>
            <person name="Alioto T."/>
            <person name="Gomez Garrido J."/>
        </authorList>
    </citation>
    <scope>NUCLEOTIDE SEQUENCE</scope>
</reference>
<sequence>MEAPLVCLDEEFEDVRSYSEEREDKSRNIYISSNRHLEDASLSELENFSSEIISFKSMEDLVNEFDEKLNVCFRNYNTKTENLAPVKNHLQIQEEEEHLRDEEVWDALTDNYIPLTGEKWRDQSLESLNGNMSESEFHEKEEEELNEKSEVDSGINEEPLFTADQVIEEIEEMMQNSPDPEEEAEDEDQEAADISVHSDSVLLQEMQALSQTFNNNWSTEGLQHMTSMELAELLERVERAICEYSEELVQQLARRDELEFEKEVKNSFITALIEVQNKQKEQRELQKKRRKEKGMSLQSNRTERNGQMPMKRFSMEGISNILQTGIRQTFGNSGSEKQYLNTVIPYEKKPSPPSVEDLQMLTNILFAMKEDSEKVPMLLTDYILKVLCPT</sequence>
<dbReference type="PANTHER" id="PTHR12394:SF4">
    <property type="entry name" value="FASCICULATION AND ELONGATION PROTEIN ZETA-1"/>
    <property type="match status" value="1"/>
</dbReference>
<keyword evidence="6" id="KW-1185">Reference proteome</keyword>
<dbReference type="InterPro" id="IPR011680">
    <property type="entry name" value="FEZ"/>
</dbReference>
<protein>
    <submittedName>
        <fullName evidence="5">Fasciculation and elongation zeta-1 isoform X1</fullName>
    </submittedName>
</protein>
<dbReference type="Pfam" id="PF07763">
    <property type="entry name" value="FEZ"/>
    <property type="match status" value="1"/>
</dbReference>
<dbReference type="AlphaFoldDB" id="A0AAD1WPC2"/>
<gene>
    <name evidence="5" type="ORF">PECUL_23A060604</name>
</gene>
<dbReference type="GO" id="GO:0005737">
    <property type="term" value="C:cytoplasm"/>
    <property type="evidence" value="ECO:0007669"/>
    <property type="project" value="TreeGrafter"/>
</dbReference>
<dbReference type="PANTHER" id="PTHR12394">
    <property type="entry name" value="ZYGIN"/>
    <property type="match status" value="1"/>
</dbReference>
<dbReference type="Proteomes" id="UP001295444">
    <property type="component" value="Chromosome 10"/>
</dbReference>
<evidence type="ECO:0000256" key="4">
    <source>
        <dbReference type="SAM" id="MobiDB-lite"/>
    </source>
</evidence>
<feature type="region of interest" description="Disordered" evidence="4">
    <location>
        <begin position="174"/>
        <end position="193"/>
    </location>
</feature>
<feature type="region of interest" description="Disordered" evidence="4">
    <location>
        <begin position="279"/>
        <end position="305"/>
    </location>
</feature>
<feature type="compositionally biased region" description="Basic and acidic residues" evidence="4">
    <location>
        <begin position="135"/>
        <end position="151"/>
    </location>
</feature>
<comment type="similarity">
    <text evidence="1">Belongs to the zygin family.</text>
</comment>
<accession>A0AAD1WPC2</accession>
<evidence type="ECO:0000313" key="6">
    <source>
        <dbReference type="Proteomes" id="UP001295444"/>
    </source>
</evidence>
<evidence type="ECO:0000256" key="2">
    <source>
        <dbReference type="ARBA" id="ARBA00022553"/>
    </source>
</evidence>
<evidence type="ECO:0000256" key="3">
    <source>
        <dbReference type="ARBA" id="ARBA00023054"/>
    </source>
</evidence>
<organism evidence="5 6">
    <name type="scientific">Pelobates cultripes</name>
    <name type="common">Western spadefoot toad</name>
    <dbReference type="NCBI Taxonomy" id="61616"/>
    <lineage>
        <taxon>Eukaryota</taxon>
        <taxon>Metazoa</taxon>
        <taxon>Chordata</taxon>
        <taxon>Craniata</taxon>
        <taxon>Vertebrata</taxon>
        <taxon>Euteleostomi</taxon>
        <taxon>Amphibia</taxon>
        <taxon>Batrachia</taxon>
        <taxon>Anura</taxon>
        <taxon>Pelobatoidea</taxon>
        <taxon>Pelobatidae</taxon>
        <taxon>Pelobates</taxon>
    </lineage>
</organism>
<proteinExistence type="inferred from homology"/>
<name>A0AAD1WPC2_PELCU</name>